<gene>
    <name evidence="3" type="ORF">Sradi_0061100</name>
</gene>
<organism evidence="3">
    <name type="scientific">Sesamum radiatum</name>
    <name type="common">Black benniseed</name>
    <dbReference type="NCBI Taxonomy" id="300843"/>
    <lineage>
        <taxon>Eukaryota</taxon>
        <taxon>Viridiplantae</taxon>
        <taxon>Streptophyta</taxon>
        <taxon>Embryophyta</taxon>
        <taxon>Tracheophyta</taxon>
        <taxon>Spermatophyta</taxon>
        <taxon>Magnoliopsida</taxon>
        <taxon>eudicotyledons</taxon>
        <taxon>Gunneridae</taxon>
        <taxon>Pentapetalae</taxon>
        <taxon>asterids</taxon>
        <taxon>lamiids</taxon>
        <taxon>Lamiales</taxon>
        <taxon>Pedaliaceae</taxon>
        <taxon>Sesamum</taxon>
    </lineage>
</organism>
<dbReference type="AlphaFoldDB" id="A0AAW2WHC8"/>
<feature type="chain" id="PRO_5044025373" evidence="2">
    <location>
        <begin position="18"/>
        <end position="148"/>
    </location>
</feature>
<feature type="compositionally biased region" description="Acidic residues" evidence="1">
    <location>
        <begin position="135"/>
        <end position="148"/>
    </location>
</feature>
<dbReference type="EMBL" id="JACGWJ010000001">
    <property type="protein sequence ID" value="KAL0441222.1"/>
    <property type="molecule type" value="Genomic_DNA"/>
</dbReference>
<dbReference type="InterPro" id="IPR040278">
    <property type="entry name" value="UPF0426"/>
</dbReference>
<dbReference type="Pfam" id="PF26369">
    <property type="entry name" value="UPF0426"/>
    <property type="match status" value="1"/>
</dbReference>
<comment type="caution">
    <text evidence="3">The sequence shown here is derived from an EMBL/GenBank/DDBJ whole genome shotgun (WGS) entry which is preliminary data.</text>
</comment>
<sequence length="148" mass="16755">MALTFPAVSVSFHLLHSLPLLSSISFSYYRCPFLLLTQSHCCTWKAALFVSSPYSFKTHSILKRIRGSEVRAFLPNLTQQPILKEALKEPVAFVGGMFAGLLRLDLNEEPLKEWVSRTVEASGMAAEEIRKRDAGEEEEERPQEIEIE</sequence>
<protein>
    <submittedName>
        <fullName evidence="3">Uncharacterized protein</fullName>
    </submittedName>
</protein>
<feature type="signal peptide" evidence="2">
    <location>
        <begin position="1"/>
        <end position="17"/>
    </location>
</feature>
<proteinExistence type="predicted"/>
<keyword evidence="2" id="KW-0732">Signal</keyword>
<dbReference type="PANTHER" id="PTHR35996">
    <property type="entry name" value="OSJNBA0038O10.25 PROTEIN"/>
    <property type="match status" value="1"/>
</dbReference>
<reference evidence="3" key="1">
    <citation type="submission" date="2020-06" db="EMBL/GenBank/DDBJ databases">
        <authorList>
            <person name="Li T."/>
            <person name="Hu X."/>
            <person name="Zhang T."/>
            <person name="Song X."/>
            <person name="Zhang H."/>
            <person name="Dai N."/>
            <person name="Sheng W."/>
            <person name="Hou X."/>
            <person name="Wei L."/>
        </authorList>
    </citation>
    <scope>NUCLEOTIDE SEQUENCE</scope>
    <source>
        <strain evidence="3">G02</strain>
        <tissue evidence="3">Leaf</tissue>
    </source>
</reference>
<accession>A0AAW2WHC8</accession>
<name>A0AAW2WHC8_SESRA</name>
<reference evidence="3" key="2">
    <citation type="journal article" date="2024" name="Plant">
        <title>Genomic evolution and insights into agronomic trait innovations of Sesamum species.</title>
        <authorList>
            <person name="Miao H."/>
            <person name="Wang L."/>
            <person name="Qu L."/>
            <person name="Liu H."/>
            <person name="Sun Y."/>
            <person name="Le M."/>
            <person name="Wang Q."/>
            <person name="Wei S."/>
            <person name="Zheng Y."/>
            <person name="Lin W."/>
            <person name="Duan Y."/>
            <person name="Cao H."/>
            <person name="Xiong S."/>
            <person name="Wang X."/>
            <person name="Wei L."/>
            <person name="Li C."/>
            <person name="Ma Q."/>
            <person name="Ju M."/>
            <person name="Zhao R."/>
            <person name="Li G."/>
            <person name="Mu C."/>
            <person name="Tian Q."/>
            <person name="Mei H."/>
            <person name="Zhang T."/>
            <person name="Gao T."/>
            <person name="Zhang H."/>
        </authorList>
    </citation>
    <scope>NUCLEOTIDE SEQUENCE</scope>
    <source>
        <strain evidence="3">G02</strain>
    </source>
</reference>
<dbReference type="PANTHER" id="PTHR35996:SF1">
    <property type="entry name" value="OS04G0528100 PROTEIN"/>
    <property type="match status" value="1"/>
</dbReference>
<evidence type="ECO:0000256" key="2">
    <source>
        <dbReference type="SAM" id="SignalP"/>
    </source>
</evidence>
<feature type="region of interest" description="Disordered" evidence="1">
    <location>
        <begin position="123"/>
        <end position="148"/>
    </location>
</feature>
<evidence type="ECO:0000256" key="1">
    <source>
        <dbReference type="SAM" id="MobiDB-lite"/>
    </source>
</evidence>
<evidence type="ECO:0000313" key="3">
    <source>
        <dbReference type="EMBL" id="KAL0441222.1"/>
    </source>
</evidence>